<protein>
    <submittedName>
        <fullName evidence="1">Uncharacterized protein</fullName>
    </submittedName>
</protein>
<evidence type="ECO:0000313" key="2">
    <source>
        <dbReference type="Proteomes" id="UP000749010"/>
    </source>
</evidence>
<gene>
    <name evidence="1" type="ORF">E4Q23_07670</name>
</gene>
<name>A0ABX1TTR0_9PROT</name>
<sequence>MRTGGSLEQAVGYAYQGSGSASELTGIEQLGGFFSGEIDHKDTLAGVSAEWKHTATSIDVRKFRRYSDRADVASYSQPGHPDVLKRMRFPIWVHNSLAILPMRGEGLRYVLHEYGHDFNGNGCFDEFGHNKLMLPVQRDGNTIALVFVEYTPDNLDGVPMLSVGRYFQKH</sequence>
<organism evidence="1 2">
    <name type="scientific">Candidatus Accumulibacter phosphatis</name>
    <dbReference type="NCBI Taxonomy" id="327160"/>
    <lineage>
        <taxon>Bacteria</taxon>
        <taxon>Pseudomonadati</taxon>
        <taxon>Pseudomonadota</taxon>
        <taxon>Betaproteobacteria</taxon>
        <taxon>Candidatus Accumulibacter</taxon>
    </lineage>
</organism>
<dbReference type="EMBL" id="SPMY01000019">
    <property type="protein sequence ID" value="NMQ27642.1"/>
    <property type="molecule type" value="Genomic_DNA"/>
</dbReference>
<evidence type="ECO:0000313" key="1">
    <source>
        <dbReference type="EMBL" id="NMQ27642.1"/>
    </source>
</evidence>
<proteinExistence type="predicted"/>
<comment type="caution">
    <text evidence="1">The sequence shown here is derived from an EMBL/GenBank/DDBJ whole genome shotgun (WGS) entry which is preliminary data.</text>
</comment>
<dbReference type="RefSeq" id="WP_169066091.1">
    <property type="nucleotide sequence ID" value="NZ_SPMY01000019.1"/>
</dbReference>
<reference evidence="1 2" key="1">
    <citation type="submission" date="2019-03" db="EMBL/GenBank/DDBJ databases">
        <title>Metabolic reconstructions from genomes of highly enriched 'Candidatus Accumulibacter' and 'Candidatus Competibacter' bioreactor populations.</title>
        <authorList>
            <person name="Annavajhala M.K."/>
            <person name="Welles L."/>
            <person name="Abbas B."/>
            <person name="Sorokin D."/>
            <person name="Park H."/>
            <person name="Van Loosdrecht M."/>
            <person name="Chandran K."/>
        </authorList>
    </citation>
    <scope>NUCLEOTIDE SEQUENCE [LARGE SCALE GENOMIC DNA]</scope>
    <source>
        <strain evidence="1 2">SBR_S</strain>
    </source>
</reference>
<dbReference type="Proteomes" id="UP000749010">
    <property type="component" value="Unassembled WGS sequence"/>
</dbReference>
<keyword evidence="2" id="KW-1185">Reference proteome</keyword>
<accession>A0ABX1TTR0</accession>